<dbReference type="RefSeq" id="WP_261404952.1">
    <property type="nucleotide sequence ID" value="NZ_CP081869.1"/>
</dbReference>
<dbReference type="AlphaFoldDB" id="A0A9E6RCC9"/>
<dbReference type="EMBL" id="CP081869">
    <property type="protein sequence ID" value="QZO01647.1"/>
    <property type="molecule type" value="Genomic_DNA"/>
</dbReference>
<accession>A0A9E6RCC9</accession>
<sequence length="112" mass="13083">MKNIQIIDGANNCTFSIFQATDEEFFLIFPDPGQDIEFAEDLFTRLGEESRALDELWERPIPKPDANGIHSTLFYQFESKRYCFPATKRERDWHPASINSAQRRMYQSIKGS</sequence>
<organism evidence="1 2">
    <name type="scientific">Chenggangzhangella methanolivorans</name>
    <dbReference type="NCBI Taxonomy" id="1437009"/>
    <lineage>
        <taxon>Bacteria</taxon>
        <taxon>Pseudomonadati</taxon>
        <taxon>Pseudomonadota</taxon>
        <taxon>Alphaproteobacteria</taxon>
        <taxon>Hyphomicrobiales</taxon>
        <taxon>Methylopilaceae</taxon>
        <taxon>Chenggangzhangella</taxon>
    </lineage>
</organism>
<name>A0A9E6RCC9_9HYPH</name>
<dbReference type="KEGG" id="cmet:K6K41_09745"/>
<evidence type="ECO:0000313" key="2">
    <source>
        <dbReference type="Proteomes" id="UP000825701"/>
    </source>
</evidence>
<evidence type="ECO:0000313" key="1">
    <source>
        <dbReference type="EMBL" id="QZO01647.1"/>
    </source>
</evidence>
<keyword evidence="2" id="KW-1185">Reference proteome</keyword>
<reference evidence="1" key="1">
    <citation type="submission" date="2021-08" db="EMBL/GenBank/DDBJ databases">
        <authorList>
            <person name="Zhang H."/>
            <person name="Xu M."/>
            <person name="Yu Z."/>
            <person name="Yang L."/>
            <person name="Cai Y."/>
        </authorList>
    </citation>
    <scope>NUCLEOTIDE SEQUENCE</scope>
    <source>
        <strain evidence="1">CHL1</strain>
    </source>
</reference>
<proteinExistence type="predicted"/>
<dbReference type="Proteomes" id="UP000825701">
    <property type="component" value="Chromosome"/>
</dbReference>
<protein>
    <submittedName>
        <fullName evidence="1">Uncharacterized protein</fullName>
    </submittedName>
</protein>
<gene>
    <name evidence="1" type="ORF">K6K41_09745</name>
</gene>